<protein>
    <submittedName>
        <fullName evidence="1">Uncharacterized protein</fullName>
    </submittedName>
</protein>
<name>A0A8J5PGZ9_FUSOX</name>
<evidence type="ECO:0000313" key="1">
    <source>
        <dbReference type="EMBL" id="KAG7423461.1"/>
    </source>
</evidence>
<comment type="caution">
    <text evidence="1">The sequence shown here is derived from an EMBL/GenBank/DDBJ whole genome shotgun (WGS) entry which is preliminary data.</text>
</comment>
<dbReference type="EMBL" id="JAELUR010000015">
    <property type="protein sequence ID" value="KAG7423461.1"/>
    <property type="molecule type" value="Genomic_DNA"/>
</dbReference>
<proteinExistence type="predicted"/>
<gene>
    <name evidence="1" type="ORF">Forpi1262_v015360</name>
</gene>
<organism evidence="1 2">
    <name type="scientific">Fusarium oxysporum f. sp. raphani</name>
    <dbReference type="NCBI Taxonomy" id="96318"/>
    <lineage>
        <taxon>Eukaryota</taxon>
        <taxon>Fungi</taxon>
        <taxon>Dikarya</taxon>
        <taxon>Ascomycota</taxon>
        <taxon>Pezizomycotina</taxon>
        <taxon>Sordariomycetes</taxon>
        <taxon>Hypocreomycetidae</taxon>
        <taxon>Hypocreales</taxon>
        <taxon>Nectriaceae</taxon>
        <taxon>Fusarium</taxon>
        <taxon>Fusarium oxysporum species complex</taxon>
    </lineage>
</organism>
<sequence>MDVTVQRMALARSHGNKYFDHQSITAHGNETMHLSPLLAGLFAASLVAADSTKKCQPFTLTSKSTGCVNDWGGCVMGKCKDKFFYLKCTCPDDHPHVKCGWDC</sequence>
<dbReference type="Proteomes" id="UP000693942">
    <property type="component" value="Unassembled WGS sequence"/>
</dbReference>
<evidence type="ECO:0000313" key="2">
    <source>
        <dbReference type="Proteomes" id="UP000693942"/>
    </source>
</evidence>
<dbReference type="AlphaFoldDB" id="A0A8J5PGZ9"/>
<accession>A0A8J5PGZ9</accession>
<reference evidence="1" key="1">
    <citation type="submission" date="2021-04" db="EMBL/GenBank/DDBJ databases">
        <title>First draft genome resource for Brassicaceae pathogens Fusarium oxysporum f. sp. raphani and Fusarium oxysporum f. sp. rapae.</title>
        <authorList>
            <person name="Asai S."/>
        </authorList>
    </citation>
    <scope>NUCLEOTIDE SEQUENCE</scope>
    <source>
        <strain evidence="1">Tf1262</strain>
    </source>
</reference>